<dbReference type="PANTHER" id="PTHR13343">
    <property type="entry name" value="CREG1 PROTEIN"/>
    <property type="match status" value="1"/>
</dbReference>
<dbReference type="RefSeq" id="WP_109707411.1">
    <property type="nucleotide sequence ID" value="NZ_QGDB01000005.1"/>
</dbReference>
<comment type="caution">
    <text evidence="2">The sequence shown here is derived from an EMBL/GenBank/DDBJ whole genome shotgun (WGS) entry which is preliminary data.</text>
</comment>
<dbReference type="InterPro" id="IPR055343">
    <property type="entry name" value="CREG_beta-barrel"/>
</dbReference>
<evidence type="ECO:0000259" key="1">
    <source>
        <dbReference type="Pfam" id="PF13883"/>
    </source>
</evidence>
<dbReference type="SUPFAM" id="SSF50475">
    <property type="entry name" value="FMN-binding split barrel"/>
    <property type="match status" value="1"/>
</dbReference>
<dbReference type="Gene3D" id="2.30.110.10">
    <property type="entry name" value="Electron Transport, Fmn-binding Protein, Chain A"/>
    <property type="match status" value="1"/>
</dbReference>
<dbReference type="PANTHER" id="PTHR13343:SF17">
    <property type="entry name" value="CELLULAR REPRESSOR OF E1A-STIMULATED GENES, ISOFORM A"/>
    <property type="match status" value="1"/>
</dbReference>
<dbReference type="GO" id="GO:0005737">
    <property type="term" value="C:cytoplasm"/>
    <property type="evidence" value="ECO:0007669"/>
    <property type="project" value="UniProtKB-ARBA"/>
</dbReference>
<protein>
    <submittedName>
        <fullName evidence="2">Pyridoxamine 5'-phosphate oxidase</fullName>
    </submittedName>
</protein>
<dbReference type="InterPro" id="IPR037119">
    <property type="entry name" value="Haem_oxidase_HugZ-like_sf"/>
</dbReference>
<dbReference type="InterPro" id="IPR012349">
    <property type="entry name" value="Split_barrel_FMN-bd"/>
</dbReference>
<evidence type="ECO:0000313" key="3">
    <source>
        <dbReference type="Proteomes" id="UP000245865"/>
    </source>
</evidence>
<dbReference type="Gene3D" id="3.20.180.10">
    <property type="entry name" value="PNP-oxidase-like"/>
    <property type="match status" value="1"/>
</dbReference>
<dbReference type="AlphaFoldDB" id="A0A316J8J8"/>
<dbReference type="EMBL" id="QGDB01000005">
    <property type="protein sequence ID" value="PWL17129.1"/>
    <property type="molecule type" value="Genomic_DNA"/>
</dbReference>
<accession>A0A316J8J8</accession>
<gene>
    <name evidence="2" type="ORF">DKP76_13955</name>
</gene>
<evidence type="ECO:0000313" key="2">
    <source>
        <dbReference type="EMBL" id="PWL17129.1"/>
    </source>
</evidence>
<name>A0A316J8J8_9HYPH</name>
<feature type="domain" description="CREG-like beta-barrel" evidence="1">
    <location>
        <begin position="10"/>
        <end position="158"/>
    </location>
</feature>
<sequence>MNEPINPIRPTTSQAIQLAKTLLRTARSGTIAVIDAATGRPLASRVGVATDIDGTPVLLVSGLASHTPALLAHPDCSLLLGDVGKGDPLAHARITIHCTAQKTERPSPDRERLRRRYLNHNPKGALYADLGDFVFFKLSIESASLNGGFGKAFNLTRDDLVSNQKAAENIAISEQDILDELNASQGEAFAQYAGQAGKNANGWKLIGIDPDGFDLASGDQILRSHFSSATDSIESATQALLATLQNKL</sequence>
<proteinExistence type="predicted"/>
<dbReference type="Pfam" id="PF13883">
    <property type="entry name" value="CREG_beta-barrel"/>
    <property type="match status" value="1"/>
</dbReference>
<organism evidence="2 3">
    <name type="scientific">Falsochrobactrum shanghaiense</name>
    <dbReference type="NCBI Taxonomy" id="2201899"/>
    <lineage>
        <taxon>Bacteria</taxon>
        <taxon>Pseudomonadati</taxon>
        <taxon>Pseudomonadota</taxon>
        <taxon>Alphaproteobacteria</taxon>
        <taxon>Hyphomicrobiales</taxon>
        <taxon>Brucellaceae</taxon>
        <taxon>Falsochrobactrum</taxon>
    </lineage>
</organism>
<reference evidence="2 3" key="1">
    <citation type="submission" date="2018-05" db="EMBL/GenBank/DDBJ databases">
        <title>Comparative genomic sequence analysis between strain HN4 and CCM 8460T (Falsochrobactrum ovis) will provide more evidence to prove that HN4 is a new species of Falsochrobactrum.</title>
        <authorList>
            <person name="Lyu W."/>
            <person name="Sun L."/>
            <person name="Yao L."/>
        </authorList>
    </citation>
    <scope>NUCLEOTIDE SEQUENCE [LARGE SCALE GENOMIC DNA]</scope>
    <source>
        <strain evidence="2 3">HN4</strain>
    </source>
</reference>
<dbReference type="Proteomes" id="UP000245865">
    <property type="component" value="Unassembled WGS sequence"/>
</dbReference>
<keyword evidence="3" id="KW-1185">Reference proteome</keyword>
<dbReference type="OrthoDB" id="9814594at2"/>